<accession>A0A9N9TBM3</accession>
<evidence type="ECO:0000256" key="1">
    <source>
        <dbReference type="SAM" id="MobiDB-lite"/>
    </source>
</evidence>
<evidence type="ECO:0000313" key="3">
    <source>
        <dbReference type="Proteomes" id="UP001153709"/>
    </source>
</evidence>
<reference evidence="2" key="1">
    <citation type="submission" date="2022-01" db="EMBL/GenBank/DDBJ databases">
        <authorList>
            <person name="King R."/>
        </authorList>
    </citation>
    <scope>NUCLEOTIDE SEQUENCE</scope>
</reference>
<proteinExistence type="predicted"/>
<dbReference type="EMBL" id="OU898284">
    <property type="protein sequence ID" value="CAG9840809.1"/>
    <property type="molecule type" value="Genomic_DNA"/>
</dbReference>
<feature type="region of interest" description="Disordered" evidence="1">
    <location>
        <begin position="34"/>
        <end position="84"/>
    </location>
</feature>
<sequence length="110" mass="12171">MTPVNISAAFKKTGIFPFDRHVFNDDDYFASQVTERPLVNSPNIDPKPSTSTGGTTDNSIKNQDVTPLQKLSPSSTSGRKLTFVSPSAIREYPKKSLTISVKTRRKKARL</sequence>
<protein>
    <submittedName>
        <fullName evidence="2">Uncharacterized protein</fullName>
    </submittedName>
</protein>
<dbReference type="OrthoDB" id="6783309at2759"/>
<organism evidence="2 3">
    <name type="scientific">Diabrotica balteata</name>
    <name type="common">Banded cucumber beetle</name>
    <dbReference type="NCBI Taxonomy" id="107213"/>
    <lineage>
        <taxon>Eukaryota</taxon>
        <taxon>Metazoa</taxon>
        <taxon>Ecdysozoa</taxon>
        <taxon>Arthropoda</taxon>
        <taxon>Hexapoda</taxon>
        <taxon>Insecta</taxon>
        <taxon>Pterygota</taxon>
        <taxon>Neoptera</taxon>
        <taxon>Endopterygota</taxon>
        <taxon>Coleoptera</taxon>
        <taxon>Polyphaga</taxon>
        <taxon>Cucujiformia</taxon>
        <taxon>Chrysomeloidea</taxon>
        <taxon>Chrysomelidae</taxon>
        <taxon>Galerucinae</taxon>
        <taxon>Diabroticina</taxon>
        <taxon>Diabroticites</taxon>
        <taxon>Diabrotica</taxon>
    </lineage>
</organism>
<dbReference type="Proteomes" id="UP001153709">
    <property type="component" value="Chromosome 9"/>
</dbReference>
<evidence type="ECO:0000313" key="2">
    <source>
        <dbReference type="EMBL" id="CAG9840809.1"/>
    </source>
</evidence>
<feature type="compositionally biased region" description="Polar residues" evidence="1">
    <location>
        <begin position="40"/>
        <end position="79"/>
    </location>
</feature>
<dbReference type="AlphaFoldDB" id="A0A9N9TBM3"/>
<gene>
    <name evidence="2" type="ORF">DIABBA_LOCUS13432</name>
</gene>
<keyword evidence="3" id="KW-1185">Reference proteome</keyword>
<name>A0A9N9TBM3_DIABA</name>